<proteinExistence type="predicted"/>
<feature type="compositionally biased region" description="Low complexity" evidence="1">
    <location>
        <begin position="298"/>
        <end position="315"/>
    </location>
</feature>
<feature type="region of interest" description="Disordered" evidence="1">
    <location>
        <begin position="167"/>
        <end position="194"/>
    </location>
</feature>
<dbReference type="EMBL" id="JAPEUX010000007">
    <property type="protein sequence ID" value="KAJ4348720.1"/>
    <property type="molecule type" value="Genomic_DNA"/>
</dbReference>
<feature type="compositionally biased region" description="Acidic residues" evidence="1">
    <location>
        <begin position="174"/>
        <end position="184"/>
    </location>
</feature>
<feature type="region of interest" description="Disordered" evidence="1">
    <location>
        <begin position="248"/>
        <end position="337"/>
    </location>
</feature>
<reference evidence="2" key="1">
    <citation type="submission" date="2022-10" db="EMBL/GenBank/DDBJ databases">
        <title>Tapping the CABI collections for fungal endophytes: first genome assemblies for Collariella, Neodidymelliopsis, Ascochyta clinopodiicola, Didymella pomorum, Didymosphaeria variabile, Neocosmospora piperis and Neocucurbitaria cava.</title>
        <authorList>
            <person name="Hill R."/>
        </authorList>
    </citation>
    <scope>NUCLEOTIDE SEQUENCE</scope>
    <source>
        <strain evidence="2">IMI 356815</strain>
    </source>
</reference>
<evidence type="ECO:0000256" key="1">
    <source>
        <dbReference type="SAM" id="MobiDB-lite"/>
    </source>
</evidence>
<feature type="compositionally biased region" description="Acidic residues" evidence="1">
    <location>
        <begin position="265"/>
        <end position="288"/>
    </location>
</feature>
<feature type="compositionally biased region" description="Basic and acidic residues" evidence="1">
    <location>
        <begin position="185"/>
        <end position="194"/>
    </location>
</feature>
<feature type="compositionally biased region" description="Polar residues" evidence="1">
    <location>
        <begin position="320"/>
        <end position="331"/>
    </location>
</feature>
<protein>
    <submittedName>
        <fullName evidence="2">Uncharacterized protein</fullName>
    </submittedName>
</protein>
<keyword evidence="3" id="KW-1185">Reference proteome</keyword>
<dbReference type="GeneID" id="80913628"/>
<evidence type="ECO:0000313" key="3">
    <source>
        <dbReference type="Proteomes" id="UP001140513"/>
    </source>
</evidence>
<sequence>MADLFSDAFVGLEGLEIDELKELTSAVQDLIRKHDHVLQRTGARKKRAVKAKEDSLDTLKACIDGWLARPPVTPKANEGVIARSGRALLEDRTARKSLRQLYVHLLARRNPIATADQKGWNDQLDAMVQELCENLAETAFGDNSKAPLWIPKERSQPLKDEEKIALPQFTEPQEPWEIEPEPEPDATHKENNTSRRLQKEWLYYQSTADTTPASIVSDILNGKRTPADPQALRMPLYVPPSYASQMEPMDRLQTPAPPKNKAAPIDEDDDEDGEGDEDDDEGVEDGEDRESIASYTFSSRVSSVTGSSNSNASERPSSDVDVNNQSTNDNFQPDDDA</sequence>
<name>A0A9W9C8A0_9PLEO</name>
<dbReference type="Proteomes" id="UP001140513">
    <property type="component" value="Unassembled WGS sequence"/>
</dbReference>
<dbReference type="RefSeq" id="XP_056068108.1">
    <property type="nucleotide sequence ID" value="XM_056218843.1"/>
</dbReference>
<comment type="caution">
    <text evidence="2">The sequence shown here is derived from an EMBL/GenBank/DDBJ whole genome shotgun (WGS) entry which is preliminary data.</text>
</comment>
<gene>
    <name evidence="2" type="ORF">N0V89_010098</name>
</gene>
<organism evidence="2 3">
    <name type="scientific">Didymosphaeria variabile</name>
    <dbReference type="NCBI Taxonomy" id="1932322"/>
    <lineage>
        <taxon>Eukaryota</taxon>
        <taxon>Fungi</taxon>
        <taxon>Dikarya</taxon>
        <taxon>Ascomycota</taxon>
        <taxon>Pezizomycotina</taxon>
        <taxon>Dothideomycetes</taxon>
        <taxon>Pleosporomycetidae</taxon>
        <taxon>Pleosporales</taxon>
        <taxon>Massarineae</taxon>
        <taxon>Didymosphaeriaceae</taxon>
        <taxon>Didymosphaeria</taxon>
    </lineage>
</organism>
<accession>A0A9W9C8A0</accession>
<evidence type="ECO:0000313" key="2">
    <source>
        <dbReference type="EMBL" id="KAJ4348720.1"/>
    </source>
</evidence>
<dbReference type="AlphaFoldDB" id="A0A9W9C8A0"/>